<proteinExistence type="predicted"/>
<dbReference type="AlphaFoldDB" id="A0A3G8JLY9"/>
<dbReference type="KEGG" id="gom:D7316_02211"/>
<evidence type="ECO:0008006" key="4">
    <source>
        <dbReference type="Google" id="ProtNLM"/>
    </source>
</evidence>
<name>A0A3G8JLY9_9ACTN</name>
<dbReference type="Gene3D" id="2.120.10.30">
    <property type="entry name" value="TolB, C-terminal domain"/>
    <property type="match status" value="1"/>
</dbReference>
<organism evidence="2 3">
    <name type="scientific">Gordonia insulae</name>
    <dbReference type="NCBI Taxonomy" id="2420509"/>
    <lineage>
        <taxon>Bacteria</taxon>
        <taxon>Bacillati</taxon>
        <taxon>Actinomycetota</taxon>
        <taxon>Actinomycetes</taxon>
        <taxon>Mycobacteriales</taxon>
        <taxon>Gordoniaceae</taxon>
        <taxon>Gordonia</taxon>
    </lineage>
</organism>
<gene>
    <name evidence="2" type="ORF">D7316_02211</name>
</gene>
<protein>
    <recommendedName>
        <fullName evidence="4">Virginiamycin B lyase</fullName>
    </recommendedName>
</protein>
<dbReference type="RefSeq" id="WP_232016865.1">
    <property type="nucleotide sequence ID" value="NZ_CP033972.1"/>
</dbReference>
<dbReference type="EMBL" id="CP033972">
    <property type="protein sequence ID" value="AZG45615.1"/>
    <property type="molecule type" value="Genomic_DNA"/>
</dbReference>
<evidence type="ECO:0000313" key="3">
    <source>
        <dbReference type="Proteomes" id="UP000271469"/>
    </source>
</evidence>
<sequence length="329" mass="33158">MGISGSAAARRAGAIVGALGALVSSIAVGATATADARPACPAVSVTVAKPAPSPTGWAENLTYDSVGSAADGPGVTAGNLWVSRTFGNVVERFDESGRRTASVPVTAPGAVRQGPDGLLYVASGDTTANMFPGTPLTGQVLRMDPTAAVPRAEVFASGLGMPNGMAFDAAGRLYVADGNLGVVRIDRAGRIDEPWSRMSPKNLAPSATVNGTSTNGIVVVGNDLYVTLTTSLTGRVLRVPIDDPAATTVAADVTAPAPGLLDDLAALDARTLVVALTTGQIATIDLPTRRVCVAGVGQPVTAIVQRPGMPNRLLAGTEGGAILDVTLRR</sequence>
<keyword evidence="1" id="KW-0732">Signal</keyword>
<dbReference type="InterPro" id="IPR011042">
    <property type="entry name" value="6-blade_b-propeller_TolB-like"/>
</dbReference>
<feature type="chain" id="PRO_5039641619" description="Virginiamycin B lyase" evidence="1">
    <location>
        <begin position="30"/>
        <end position="329"/>
    </location>
</feature>
<accession>A0A3G8JLY9</accession>
<feature type="signal peptide" evidence="1">
    <location>
        <begin position="1"/>
        <end position="29"/>
    </location>
</feature>
<dbReference type="Proteomes" id="UP000271469">
    <property type="component" value="Chromosome"/>
</dbReference>
<reference evidence="2 3" key="1">
    <citation type="submission" date="2018-11" db="EMBL/GenBank/DDBJ databases">
        <title>Gordonia insulae sp. nov., isolated from an island soil.</title>
        <authorList>
            <person name="Kim Y.S."/>
            <person name="Kim S.B."/>
        </authorList>
    </citation>
    <scope>NUCLEOTIDE SEQUENCE [LARGE SCALE GENOMIC DNA]</scope>
    <source>
        <strain evidence="2 3">MMS17-SY073</strain>
    </source>
</reference>
<dbReference type="SUPFAM" id="SSF63829">
    <property type="entry name" value="Calcium-dependent phosphotriesterase"/>
    <property type="match status" value="1"/>
</dbReference>
<evidence type="ECO:0000256" key="1">
    <source>
        <dbReference type="SAM" id="SignalP"/>
    </source>
</evidence>
<evidence type="ECO:0000313" key="2">
    <source>
        <dbReference type="EMBL" id="AZG45615.1"/>
    </source>
</evidence>
<keyword evidence="3" id="KW-1185">Reference proteome</keyword>